<keyword evidence="4" id="KW-0808">Transferase</keyword>
<evidence type="ECO:0000256" key="1">
    <source>
        <dbReference type="ARBA" id="ARBA00006941"/>
    </source>
</evidence>
<accession>A0A0M0LS08</accession>
<dbReference type="InterPro" id="IPR000704">
    <property type="entry name" value="Casein_kinase_II_reg-sub"/>
</dbReference>
<keyword evidence="4" id="KW-0418">Kinase</keyword>
<dbReference type="Gene3D" id="2.20.25.20">
    <property type="match status" value="1"/>
</dbReference>
<evidence type="ECO:0000256" key="3">
    <source>
        <dbReference type="SAM" id="MobiDB-lite"/>
    </source>
</evidence>
<dbReference type="FunFam" id="1.10.1820.10:FF:000005">
    <property type="entry name" value="Casein kinase II subunit beta"/>
    <property type="match status" value="1"/>
</dbReference>
<evidence type="ECO:0000313" key="5">
    <source>
        <dbReference type="Proteomes" id="UP000037460"/>
    </source>
</evidence>
<dbReference type="Gene3D" id="1.10.1820.10">
    <property type="entry name" value="protein kinase ck2 holoenzyme, chain C, domain 1"/>
    <property type="match status" value="1"/>
</dbReference>
<dbReference type="PANTHER" id="PTHR11740:SF0">
    <property type="entry name" value="CASEIN KINASE II SUBUNIT BETA"/>
    <property type="match status" value="1"/>
</dbReference>
<dbReference type="Gene3D" id="3.90.960.10">
    <property type="entry name" value="YbaK/aminoacyl-tRNA synthetase-associated domain"/>
    <property type="match status" value="1"/>
</dbReference>
<dbReference type="GO" id="GO:0005737">
    <property type="term" value="C:cytoplasm"/>
    <property type="evidence" value="ECO:0007669"/>
    <property type="project" value="TreeGrafter"/>
</dbReference>
<comment type="subunit">
    <text evidence="2">Tetramer of two alpha and two beta subunits.</text>
</comment>
<dbReference type="SUPFAM" id="SSF57798">
    <property type="entry name" value="Casein kinase II beta subunit"/>
    <property type="match status" value="1"/>
</dbReference>
<dbReference type="EMBL" id="JWZX01000113">
    <property type="protein sequence ID" value="KOO53687.1"/>
    <property type="molecule type" value="Genomic_DNA"/>
</dbReference>
<dbReference type="GO" id="GO:0002161">
    <property type="term" value="F:aminoacyl-tRNA deacylase activity"/>
    <property type="evidence" value="ECO:0007669"/>
    <property type="project" value="InterPro"/>
</dbReference>
<dbReference type="Proteomes" id="UP000037460">
    <property type="component" value="Unassembled WGS sequence"/>
</dbReference>
<dbReference type="PANTHER" id="PTHR11740">
    <property type="entry name" value="CASEIN KINASE II SUBUNIT BETA"/>
    <property type="match status" value="1"/>
</dbReference>
<dbReference type="AlphaFoldDB" id="A0A0M0LS08"/>
<feature type="compositionally biased region" description="Low complexity" evidence="3">
    <location>
        <begin position="270"/>
        <end position="286"/>
    </location>
</feature>
<feature type="region of interest" description="Disordered" evidence="3">
    <location>
        <begin position="236"/>
        <end position="286"/>
    </location>
</feature>
<dbReference type="SUPFAM" id="SSF55826">
    <property type="entry name" value="YbaK/ProRS associated domain"/>
    <property type="match status" value="1"/>
</dbReference>
<dbReference type="Pfam" id="PF01214">
    <property type="entry name" value="CK_II_beta"/>
    <property type="match status" value="1"/>
</dbReference>
<organism evidence="4 5">
    <name type="scientific">Chrysochromulina tobinii</name>
    <dbReference type="NCBI Taxonomy" id="1460289"/>
    <lineage>
        <taxon>Eukaryota</taxon>
        <taxon>Haptista</taxon>
        <taxon>Haptophyta</taxon>
        <taxon>Prymnesiophyceae</taxon>
        <taxon>Prymnesiales</taxon>
        <taxon>Chrysochromulinaceae</taxon>
        <taxon>Chrysochromulina</taxon>
    </lineage>
</organism>
<dbReference type="GO" id="GO:0016301">
    <property type="term" value="F:kinase activity"/>
    <property type="evidence" value="ECO:0007669"/>
    <property type="project" value="UniProtKB-KW"/>
</dbReference>
<dbReference type="FunFam" id="2.20.25.20:FF:000001">
    <property type="entry name" value="Casein kinase II subunit beta"/>
    <property type="match status" value="1"/>
</dbReference>
<proteinExistence type="inferred from homology"/>
<dbReference type="InterPro" id="IPR036754">
    <property type="entry name" value="YbaK/aa-tRNA-synt-asso_dom_sf"/>
</dbReference>
<dbReference type="InterPro" id="IPR016149">
    <property type="entry name" value="Casein_kin_II_reg-sub_N"/>
</dbReference>
<protein>
    <recommendedName>
        <fullName evidence="2">Casein kinase II subunit beta</fullName>
        <shortName evidence="2">CK II beta</shortName>
    </recommendedName>
</protein>
<feature type="compositionally biased region" description="Basic and acidic residues" evidence="3">
    <location>
        <begin position="253"/>
        <end position="267"/>
    </location>
</feature>
<keyword evidence="5" id="KW-1185">Reference proteome</keyword>
<name>A0A0M0LS08_9EUKA</name>
<evidence type="ECO:0000313" key="4">
    <source>
        <dbReference type="EMBL" id="KOO53687.1"/>
    </source>
</evidence>
<reference evidence="5" key="1">
    <citation type="journal article" date="2015" name="PLoS Genet.">
        <title>Genome Sequence and Transcriptome Analyses of Chrysochromulina tobin: Metabolic Tools for Enhanced Algal Fitness in the Prominent Order Prymnesiales (Haptophyceae).</title>
        <authorList>
            <person name="Hovde B.T."/>
            <person name="Deodato C.R."/>
            <person name="Hunsperger H.M."/>
            <person name="Ryken S.A."/>
            <person name="Yost W."/>
            <person name="Jha R.K."/>
            <person name="Patterson J."/>
            <person name="Monnat R.J. Jr."/>
            <person name="Barlow S.B."/>
            <person name="Starkenburg S.R."/>
            <person name="Cattolico R.A."/>
        </authorList>
    </citation>
    <scope>NUCLEOTIDE SEQUENCE</scope>
    <source>
        <strain evidence="5">CCMP291</strain>
    </source>
</reference>
<evidence type="ECO:0000256" key="2">
    <source>
        <dbReference type="RuleBase" id="RU361268"/>
    </source>
</evidence>
<dbReference type="InterPro" id="IPR035991">
    <property type="entry name" value="Casein_kinase_II_beta-like"/>
</dbReference>
<comment type="similarity">
    <text evidence="1 2">Belongs to the casein kinase 2 subunit beta family.</text>
</comment>
<comment type="caution">
    <text evidence="4">The sequence shown here is derived from an EMBL/GenBank/DDBJ whole genome shotgun (WGS) entry which is preliminary data.</text>
</comment>
<gene>
    <name evidence="4" type="ORF">Ctob_014302</name>
</gene>
<dbReference type="OrthoDB" id="3971593at2759"/>
<dbReference type="GO" id="GO:0005956">
    <property type="term" value="C:protein kinase CK2 complex"/>
    <property type="evidence" value="ECO:0007669"/>
    <property type="project" value="UniProtKB-UniRule"/>
</dbReference>
<dbReference type="SMART" id="SM01085">
    <property type="entry name" value="CK_II_beta"/>
    <property type="match status" value="1"/>
</dbReference>
<dbReference type="PRINTS" id="PR00472">
    <property type="entry name" value="CASNKINASEII"/>
</dbReference>
<sequence>MLRQAKPEPEEEPSEASGSDGDSSWVQWFCSLKGNEFFAEVDAEFMQDDFNLTGLSAQVPYYEYALDTVMDAESLATANFSKEQQESIESAAELLYGLIHARYIITPLGMAAMLEKFKHCHFGRCPRVHCQGQPALPVGQSDLPRMHTTKIFCPRCQDIFYPRSSRQANVDGAYFGTSFCHLFLQSYWELVPTPPVSSYVPRIFGFKIHKSGSLSFGRIEVTDEFPAIAASDKTETAASDLAAPPHVSMEPNAGKEPKAPKEPRDPKNPPGAAARPAAPTAPPKASAAGVTVARVPLDEPPKLAAAEIAACQVAQEVTPVQARVMDEAKRLGLSSAMFWRVRSDYYEQELPWRRDVLGASSVQQLCKSMIMENTKLTPEEAAAAGRIKYVCFVLQYAGSKLNKEKMHDAVRAMEGAKAVGKKQYSIRMVSPEISDSLSGYPHNAVTPLGMAHPVPVLLSHKLKSLPDAQLWLGGGEVDLKMRVDVTELMTKLVYEQAGRPPIFADITED</sequence>
<feature type="region of interest" description="Disordered" evidence="3">
    <location>
        <begin position="1"/>
        <end position="22"/>
    </location>
</feature>
<dbReference type="GO" id="GO:0019887">
    <property type="term" value="F:protein kinase regulator activity"/>
    <property type="evidence" value="ECO:0007669"/>
    <property type="project" value="InterPro"/>
</dbReference>
<dbReference type="CDD" id="cd04332">
    <property type="entry name" value="YbaK_like"/>
    <property type="match status" value="1"/>
</dbReference>